<comment type="caution">
    <text evidence="2">The sequence shown here is derived from an EMBL/GenBank/DDBJ whole genome shotgun (WGS) entry which is preliminary data.</text>
</comment>
<dbReference type="InterPro" id="IPR010330">
    <property type="entry name" value="CoiA_nuc"/>
</dbReference>
<gene>
    <name evidence="2" type="ORF">FC62_GL000520</name>
</gene>
<dbReference type="Proteomes" id="UP000050909">
    <property type="component" value="Unassembled WGS sequence"/>
</dbReference>
<reference evidence="2 3" key="1">
    <citation type="journal article" date="2015" name="Genome Announc.">
        <title>Expanding the biotechnology potential of lactobacilli through comparative genomics of 213 strains and associated genera.</title>
        <authorList>
            <person name="Sun Z."/>
            <person name="Harris H.M."/>
            <person name="McCann A."/>
            <person name="Guo C."/>
            <person name="Argimon S."/>
            <person name="Zhang W."/>
            <person name="Yang X."/>
            <person name="Jeffery I.B."/>
            <person name="Cooney J.C."/>
            <person name="Kagawa T.F."/>
            <person name="Liu W."/>
            <person name="Song Y."/>
            <person name="Salvetti E."/>
            <person name="Wrobel A."/>
            <person name="Rasinkangas P."/>
            <person name="Parkhill J."/>
            <person name="Rea M.C."/>
            <person name="O'Sullivan O."/>
            <person name="Ritari J."/>
            <person name="Douillard F.P."/>
            <person name="Paul Ross R."/>
            <person name="Yang R."/>
            <person name="Briner A.E."/>
            <person name="Felis G.E."/>
            <person name="de Vos W.M."/>
            <person name="Barrangou R."/>
            <person name="Klaenhammer T.R."/>
            <person name="Caufield P.W."/>
            <person name="Cui Y."/>
            <person name="Zhang H."/>
            <person name="O'Toole P.W."/>
        </authorList>
    </citation>
    <scope>NUCLEOTIDE SEQUENCE [LARGE SCALE GENOMIC DNA]</scope>
    <source>
        <strain evidence="2 3">DSM 20534</strain>
    </source>
</reference>
<dbReference type="EMBL" id="AZCV01000001">
    <property type="protein sequence ID" value="KRK38828.1"/>
    <property type="molecule type" value="Genomic_DNA"/>
</dbReference>
<evidence type="ECO:0000313" key="2">
    <source>
        <dbReference type="EMBL" id="KRK38828.1"/>
    </source>
</evidence>
<dbReference type="AlphaFoldDB" id="A0A0R1GWW4"/>
<name>A0A0R1GWW4_9LACO</name>
<accession>A0A0R1GWW4</accession>
<keyword evidence="3" id="KW-1185">Reference proteome</keyword>
<evidence type="ECO:0000313" key="3">
    <source>
        <dbReference type="Proteomes" id="UP000050909"/>
    </source>
</evidence>
<evidence type="ECO:0000259" key="1">
    <source>
        <dbReference type="Pfam" id="PF06054"/>
    </source>
</evidence>
<protein>
    <submittedName>
        <fullName evidence="2">Competence protein</fullName>
    </submittedName>
</protein>
<dbReference type="PATRIC" id="fig|1423722.3.peg.529"/>
<organism evidence="2 3">
    <name type="scientific">Amylolactobacillus amylotrophicus DSM 20534</name>
    <dbReference type="NCBI Taxonomy" id="1423722"/>
    <lineage>
        <taxon>Bacteria</taxon>
        <taxon>Bacillati</taxon>
        <taxon>Bacillota</taxon>
        <taxon>Bacilli</taxon>
        <taxon>Lactobacillales</taxon>
        <taxon>Lactobacillaceae</taxon>
        <taxon>Amylolactobacillus</taxon>
    </lineage>
</organism>
<dbReference type="RefSeq" id="WP_056945952.1">
    <property type="nucleotide sequence ID" value="NZ_AZCV01000001.1"/>
</dbReference>
<dbReference type="Pfam" id="PF06054">
    <property type="entry name" value="CoiA_nuc"/>
    <property type="match status" value="1"/>
</dbReference>
<proteinExistence type="predicted"/>
<sequence>MYAALLNEELVTAVAVFARDSQSIQEQNFVCPNCRKPVQLIVSGRSGPFFRHLNTRFRTAETPEHELGKKIIFTAARALGLAAKLEVPLANDQIRADVYIETLGQTYGVELQCAPLTTAEFNVRHNFYHDARISDVWLLGKRHFLHRKIKQIHLDLLRTNADWGSYLIEVDSFGHLFRLKYNIQQDDLSRNCRYQTQQFALDEQGLLALKQFRPRKLLNYRYDYVAGSNYLKQQVRQQTALGKQLSLLCYERGIPVLELAESELVGYRKPGKDVYLLARIAQKRVKK</sequence>
<feature type="domain" description="Competence protein CoiA nuclease-like" evidence="1">
    <location>
        <begin position="61"/>
        <end position="156"/>
    </location>
</feature>